<dbReference type="InterPro" id="IPR011059">
    <property type="entry name" value="Metal-dep_hydrolase_composite"/>
</dbReference>
<protein>
    <submittedName>
        <fullName evidence="4">8-oxoguanine deaminase</fullName>
        <ecNumber evidence="4">3.5.4.32</ecNumber>
    </submittedName>
</protein>
<sequence length="460" mass="49893">MTSSAYGSTHSAAIWIKHPRACWTGNSQDASNGLVIQGNNIIELVAAGKSPDSVYDYSFDASDHVVLPGLINCHHHFYQTLTRALPGALNKELFPWLQALYPVWSNLNDEAIFASTQLALSELLLSGCTTAADHHYVFSSIMPHAIDAQVAAAKTIGNRVTLTRGSMSLGQSKGGLPPDSVVESDEKILSESERLINSYHDTSEDSFCKIALAPCSPFSVTPDLMRATAVLAQQKDVLLHTHLGETEDENNFCLKQFGMRPVDYLDDVGWLNNRVWLAHGIHFNEEEIARLGHAYVGVCHCPTSNMLLASGMCHTRDLQRAGAPVGLGVDGSASNDGSNMIQEVRQAMLLQKLRYGSANFTHIDALKLATSGSAKLLHRPELGELAVGKKADLALFSLNQPRFSGHGDPLAALILCGAHKADYVMVAGEWKVKNGEMVDVDINDVMARHGVAAKRLQTMI</sequence>
<evidence type="ECO:0000259" key="3">
    <source>
        <dbReference type="Pfam" id="PF01979"/>
    </source>
</evidence>
<name>A0ABU1UZG6_9GAMM</name>
<dbReference type="PANTHER" id="PTHR43794:SF11">
    <property type="entry name" value="AMIDOHYDROLASE-RELATED DOMAIN-CONTAINING PROTEIN"/>
    <property type="match status" value="1"/>
</dbReference>
<dbReference type="InterPro" id="IPR050287">
    <property type="entry name" value="MTA/SAH_deaminase"/>
</dbReference>
<dbReference type="InterPro" id="IPR032466">
    <property type="entry name" value="Metal_Hydrolase"/>
</dbReference>
<gene>
    <name evidence="4" type="ORF">J2X05_002623</name>
</gene>
<dbReference type="EC" id="3.5.4.32" evidence="4"/>
<organism evidence="4 5">
    <name type="scientific">Cellvibrio fibrivorans</name>
    <dbReference type="NCBI Taxonomy" id="126350"/>
    <lineage>
        <taxon>Bacteria</taxon>
        <taxon>Pseudomonadati</taxon>
        <taxon>Pseudomonadota</taxon>
        <taxon>Gammaproteobacteria</taxon>
        <taxon>Cellvibrionales</taxon>
        <taxon>Cellvibrionaceae</taxon>
        <taxon>Cellvibrio</taxon>
    </lineage>
</organism>
<dbReference type="GO" id="GO:0102127">
    <property type="term" value="F:8-oxoguanine deaminase activity"/>
    <property type="evidence" value="ECO:0007669"/>
    <property type="project" value="UniProtKB-EC"/>
</dbReference>
<dbReference type="PANTHER" id="PTHR43794">
    <property type="entry name" value="AMINOHYDROLASE SSNA-RELATED"/>
    <property type="match status" value="1"/>
</dbReference>
<comment type="similarity">
    <text evidence="1">Belongs to the metallo-dependent hydrolases superfamily. ATZ/TRZ family.</text>
</comment>
<dbReference type="Proteomes" id="UP001253595">
    <property type="component" value="Unassembled WGS sequence"/>
</dbReference>
<evidence type="ECO:0000313" key="4">
    <source>
        <dbReference type="EMBL" id="MDR7090599.1"/>
    </source>
</evidence>
<evidence type="ECO:0000256" key="2">
    <source>
        <dbReference type="ARBA" id="ARBA00022801"/>
    </source>
</evidence>
<feature type="domain" description="Amidohydrolase-related" evidence="3">
    <location>
        <begin position="65"/>
        <end position="429"/>
    </location>
</feature>
<dbReference type="Gene3D" id="3.20.20.140">
    <property type="entry name" value="Metal-dependent hydrolases"/>
    <property type="match status" value="1"/>
</dbReference>
<reference evidence="4 5" key="1">
    <citation type="submission" date="2023-07" db="EMBL/GenBank/DDBJ databases">
        <title>Sorghum-associated microbial communities from plants grown in Nebraska, USA.</title>
        <authorList>
            <person name="Schachtman D."/>
        </authorList>
    </citation>
    <scope>NUCLEOTIDE SEQUENCE [LARGE SCALE GENOMIC DNA]</scope>
    <source>
        <strain evidence="4 5">BE190</strain>
    </source>
</reference>
<dbReference type="NCBIfam" id="NF006055">
    <property type="entry name" value="PRK08203.1"/>
    <property type="match status" value="1"/>
</dbReference>
<dbReference type="Pfam" id="PF01979">
    <property type="entry name" value="Amidohydro_1"/>
    <property type="match status" value="1"/>
</dbReference>
<keyword evidence="2 4" id="KW-0378">Hydrolase</keyword>
<dbReference type="SUPFAM" id="SSF51556">
    <property type="entry name" value="Metallo-dependent hydrolases"/>
    <property type="match status" value="1"/>
</dbReference>
<keyword evidence="5" id="KW-1185">Reference proteome</keyword>
<accession>A0ABU1UZG6</accession>
<evidence type="ECO:0000313" key="5">
    <source>
        <dbReference type="Proteomes" id="UP001253595"/>
    </source>
</evidence>
<proteinExistence type="inferred from homology"/>
<comment type="caution">
    <text evidence="4">The sequence shown here is derived from an EMBL/GenBank/DDBJ whole genome shotgun (WGS) entry which is preliminary data.</text>
</comment>
<dbReference type="RefSeq" id="WP_310073046.1">
    <property type="nucleotide sequence ID" value="NZ_JAVDVX010000004.1"/>
</dbReference>
<dbReference type="EMBL" id="JAVDVX010000004">
    <property type="protein sequence ID" value="MDR7090599.1"/>
    <property type="molecule type" value="Genomic_DNA"/>
</dbReference>
<dbReference type="CDD" id="cd01298">
    <property type="entry name" value="ATZ_TRZ_like"/>
    <property type="match status" value="1"/>
</dbReference>
<dbReference type="SUPFAM" id="SSF51338">
    <property type="entry name" value="Composite domain of metallo-dependent hydrolases"/>
    <property type="match status" value="1"/>
</dbReference>
<evidence type="ECO:0000256" key="1">
    <source>
        <dbReference type="ARBA" id="ARBA00006745"/>
    </source>
</evidence>
<dbReference type="Gene3D" id="2.30.40.10">
    <property type="entry name" value="Urease, subunit C, domain 1"/>
    <property type="match status" value="1"/>
</dbReference>
<dbReference type="InterPro" id="IPR006680">
    <property type="entry name" value="Amidohydro-rel"/>
</dbReference>